<dbReference type="AlphaFoldDB" id="A0A0A9EQH9"/>
<reference evidence="1" key="2">
    <citation type="journal article" date="2015" name="Data Brief">
        <title>Shoot transcriptome of the giant reed, Arundo donax.</title>
        <authorList>
            <person name="Barrero R.A."/>
            <person name="Guerrero F.D."/>
            <person name="Moolhuijzen P."/>
            <person name="Goolsby J.A."/>
            <person name="Tidwell J."/>
            <person name="Bellgard S.E."/>
            <person name="Bellgard M.I."/>
        </authorList>
    </citation>
    <scope>NUCLEOTIDE SEQUENCE</scope>
    <source>
        <tissue evidence="1">Shoot tissue taken approximately 20 cm above the soil surface</tissue>
    </source>
</reference>
<reference evidence="1" key="1">
    <citation type="submission" date="2014-09" db="EMBL/GenBank/DDBJ databases">
        <authorList>
            <person name="Magalhaes I.L.F."/>
            <person name="Oliveira U."/>
            <person name="Santos F.R."/>
            <person name="Vidigal T.H.D.A."/>
            <person name="Brescovit A.D."/>
            <person name="Santos A.J."/>
        </authorList>
    </citation>
    <scope>NUCLEOTIDE SEQUENCE</scope>
    <source>
        <tissue evidence="1">Shoot tissue taken approximately 20 cm above the soil surface</tissue>
    </source>
</reference>
<accession>A0A0A9EQH9</accession>
<protein>
    <submittedName>
        <fullName evidence="1">Uncharacterized protein</fullName>
    </submittedName>
</protein>
<sequence length="31" mass="3560">MTLLYQCSILKSKMGTLYLWSMVHKMIGIVA</sequence>
<evidence type="ECO:0000313" key="1">
    <source>
        <dbReference type="EMBL" id="JAD98287.1"/>
    </source>
</evidence>
<organism evidence="1">
    <name type="scientific">Arundo donax</name>
    <name type="common">Giant reed</name>
    <name type="synonym">Donax arundinaceus</name>
    <dbReference type="NCBI Taxonomy" id="35708"/>
    <lineage>
        <taxon>Eukaryota</taxon>
        <taxon>Viridiplantae</taxon>
        <taxon>Streptophyta</taxon>
        <taxon>Embryophyta</taxon>
        <taxon>Tracheophyta</taxon>
        <taxon>Spermatophyta</taxon>
        <taxon>Magnoliopsida</taxon>
        <taxon>Liliopsida</taxon>
        <taxon>Poales</taxon>
        <taxon>Poaceae</taxon>
        <taxon>PACMAD clade</taxon>
        <taxon>Arundinoideae</taxon>
        <taxon>Arundineae</taxon>
        <taxon>Arundo</taxon>
    </lineage>
</organism>
<proteinExistence type="predicted"/>
<dbReference type="EMBL" id="GBRH01199608">
    <property type="protein sequence ID" value="JAD98287.1"/>
    <property type="molecule type" value="Transcribed_RNA"/>
</dbReference>
<name>A0A0A9EQH9_ARUDO</name>